<sequence>MEYNFDEINDRSKSDALKLEALQPRWGRTDLLAMWIADMDFKTPPFIVNALKKRMECEIFGYTAKPQQWYDAIINWQQKRFAWNISQEMISFTPGVVPALAMVVQAFTEKGDKVLIQQPVYYPFSLVVENNNRILVNSPLELIDGQYQINFDRLEKDIKGCKVFLFCHPHNPGGRVWRRDELERVADICHRNNVVLVSDEIHADLTLPPHKHIPLGSVSDQARQMSITFASPSKAFNMAGFTTSYAVIQNPELREKFQSYVEGNMLGDGNVFAYQTVIAAYTEGEEWLNKLLKYIQKNIDFVVDYVEKNIPKVKCIVPEASYLVFLDFRGLEICQESLVHLCVDGAKLALNDGAMYGKEGEGFMRINLACPQSIIAQALHQLKDAIEKQEECV</sequence>
<dbReference type="GO" id="GO:0047804">
    <property type="term" value="F:cysteine-S-conjugate beta-lyase activity"/>
    <property type="evidence" value="ECO:0007669"/>
    <property type="project" value="UniProtKB-EC"/>
</dbReference>
<dbReference type="Gene3D" id="3.40.640.10">
    <property type="entry name" value="Type I PLP-dependent aspartate aminotransferase-like (Major domain)"/>
    <property type="match status" value="1"/>
</dbReference>
<reference evidence="7 8" key="1">
    <citation type="submission" date="2017-08" db="EMBL/GenBank/DDBJ databases">
        <title>Capnocytophaga canis 17-158 assembly.</title>
        <authorList>
            <person name="Gulvik C.A."/>
        </authorList>
    </citation>
    <scope>NUCLEOTIDE SEQUENCE [LARGE SCALE GENOMIC DNA]</scope>
    <source>
        <strain evidence="7 8">17-158</strain>
    </source>
</reference>
<dbReference type="Gene3D" id="3.90.1150.10">
    <property type="entry name" value="Aspartate Aminotransferase, domain 1"/>
    <property type="match status" value="1"/>
</dbReference>
<proteinExistence type="inferred from homology"/>
<evidence type="ECO:0000259" key="6">
    <source>
        <dbReference type="Pfam" id="PF00155"/>
    </source>
</evidence>
<accession>A0A3A1YKA3</accession>
<dbReference type="Proteomes" id="UP000265497">
    <property type="component" value="Unassembled WGS sequence"/>
</dbReference>
<dbReference type="InterPro" id="IPR015422">
    <property type="entry name" value="PyrdxlP-dep_Trfase_small"/>
</dbReference>
<keyword evidence="4 7" id="KW-0456">Lyase</keyword>
<dbReference type="Pfam" id="PF00155">
    <property type="entry name" value="Aminotran_1_2"/>
    <property type="match status" value="1"/>
</dbReference>
<evidence type="ECO:0000256" key="3">
    <source>
        <dbReference type="ARBA" id="ARBA00022898"/>
    </source>
</evidence>
<name>A0A3A1YKA3_9FLAO</name>
<dbReference type="InterPro" id="IPR051798">
    <property type="entry name" value="Class-II_PLP-Dep_Aminotrans"/>
</dbReference>
<dbReference type="NCBIfam" id="TIGR04350">
    <property type="entry name" value="C_S_lyase_PatB"/>
    <property type="match status" value="1"/>
</dbReference>
<dbReference type="AlphaFoldDB" id="A0A3A1YKA3"/>
<dbReference type="InterPro" id="IPR015421">
    <property type="entry name" value="PyrdxlP-dep_Trfase_major"/>
</dbReference>
<comment type="similarity">
    <text evidence="5">Belongs to the class-II pyridoxal-phosphate-dependent aminotransferase family. MalY/PatB cystathionine beta-lyase subfamily.</text>
</comment>
<dbReference type="GO" id="GO:0030170">
    <property type="term" value="F:pyridoxal phosphate binding"/>
    <property type="evidence" value="ECO:0007669"/>
    <property type="project" value="InterPro"/>
</dbReference>
<dbReference type="CDD" id="cd00609">
    <property type="entry name" value="AAT_like"/>
    <property type="match status" value="1"/>
</dbReference>
<evidence type="ECO:0000256" key="1">
    <source>
        <dbReference type="ARBA" id="ARBA00001933"/>
    </source>
</evidence>
<comment type="caution">
    <text evidence="7">The sequence shown here is derived from an EMBL/GenBank/DDBJ whole genome shotgun (WGS) entry which is preliminary data.</text>
</comment>
<dbReference type="PANTHER" id="PTHR43525:SF1">
    <property type="entry name" value="PROTEIN MALY"/>
    <property type="match status" value="1"/>
</dbReference>
<evidence type="ECO:0000256" key="5">
    <source>
        <dbReference type="ARBA" id="ARBA00037974"/>
    </source>
</evidence>
<dbReference type="RefSeq" id="WP_119651940.1">
    <property type="nucleotide sequence ID" value="NZ_NSDI01000001.1"/>
</dbReference>
<evidence type="ECO:0000313" key="8">
    <source>
        <dbReference type="Proteomes" id="UP000265497"/>
    </source>
</evidence>
<dbReference type="InterPro" id="IPR027619">
    <property type="entry name" value="C-S_lyase_PatB-like"/>
</dbReference>
<dbReference type="SUPFAM" id="SSF53383">
    <property type="entry name" value="PLP-dependent transferases"/>
    <property type="match status" value="1"/>
</dbReference>
<feature type="domain" description="Aminotransferase class I/classII large" evidence="6">
    <location>
        <begin position="43"/>
        <end position="380"/>
    </location>
</feature>
<dbReference type="EMBL" id="NSDI01000001">
    <property type="protein sequence ID" value="RIY38021.1"/>
    <property type="molecule type" value="Genomic_DNA"/>
</dbReference>
<organism evidence="7 8">
    <name type="scientific">Capnocytophaga canis</name>
    <dbReference type="NCBI Taxonomy" id="1848903"/>
    <lineage>
        <taxon>Bacteria</taxon>
        <taxon>Pseudomonadati</taxon>
        <taxon>Bacteroidota</taxon>
        <taxon>Flavobacteriia</taxon>
        <taxon>Flavobacteriales</taxon>
        <taxon>Flavobacteriaceae</taxon>
        <taxon>Capnocytophaga</taxon>
    </lineage>
</organism>
<dbReference type="InterPro" id="IPR004839">
    <property type="entry name" value="Aminotransferase_I/II_large"/>
</dbReference>
<comment type="cofactor">
    <cofactor evidence="1">
        <name>pyridoxal 5'-phosphate</name>
        <dbReference type="ChEBI" id="CHEBI:597326"/>
    </cofactor>
</comment>
<evidence type="ECO:0000256" key="4">
    <source>
        <dbReference type="ARBA" id="ARBA00023239"/>
    </source>
</evidence>
<dbReference type="PANTHER" id="PTHR43525">
    <property type="entry name" value="PROTEIN MALY"/>
    <property type="match status" value="1"/>
</dbReference>
<dbReference type="EC" id="4.4.1.13" evidence="2"/>
<protein>
    <recommendedName>
        <fullName evidence="2">cysteine-S-conjugate beta-lyase</fullName>
        <ecNumber evidence="2">4.4.1.13</ecNumber>
    </recommendedName>
</protein>
<evidence type="ECO:0000313" key="7">
    <source>
        <dbReference type="EMBL" id="RIY38021.1"/>
    </source>
</evidence>
<evidence type="ECO:0000256" key="2">
    <source>
        <dbReference type="ARBA" id="ARBA00012224"/>
    </source>
</evidence>
<gene>
    <name evidence="7" type="ORF">CKY20_00275</name>
</gene>
<keyword evidence="3" id="KW-0663">Pyridoxal phosphate</keyword>
<dbReference type="InterPro" id="IPR015424">
    <property type="entry name" value="PyrdxlP-dep_Trfase"/>
</dbReference>